<proteinExistence type="inferred from homology"/>
<sequence length="228" mass="24380">MIAALAFYLFAAILIASAVMVVTARNPVHSVLFLILAFFNAAALFLIAGAEFLAMILVIVYVGAVAVLFLFVVMMLDIDFARLREGFQRYAPIGAIIGGILFLELLLVLSGWSFADQADDLRLSPNPGGGVTNAAALGRILYTDYVYLFQIAGLILLVAMIGAIVLTHRERPGTRRQNIAAQVARSGSVVLEEVPVGAGIGTLGIRRPPEPEAEPPKVTHDAHHGGHH</sequence>
<keyword evidence="2" id="KW-0472">Membrane</keyword>
<keyword evidence="4" id="KW-0560">Oxidoreductase</keyword>
<dbReference type="EMBL" id="JAFIRR010000067">
    <property type="protein sequence ID" value="MCO6416703.1"/>
    <property type="molecule type" value="Genomic_DNA"/>
</dbReference>
<dbReference type="RefSeq" id="WP_252953336.1">
    <property type="nucleotide sequence ID" value="NZ_JAFIRR010000067.1"/>
</dbReference>
<dbReference type="NCBIfam" id="NF005164">
    <property type="entry name" value="PRK06638.1-4"/>
    <property type="match status" value="1"/>
</dbReference>
<dbReference type="InterPro" id="IPR001457">
    <property type="entry name" value="NADH_UbQ/plastoQ_OxRdtase_su6"/>
</dbReference>
<dbReference type="Pfam" id="PF00499">
    <property type="entry name" value="Oxidored_q3"/>
    <property type="match status" value="1"/>
</dbReference>
<feature type="transmembrane region" description="Helical" evidence="2">
    <location>
        <begin position="145"/>
        <end position="166"/>
    </location>
</feature>
<keyword evidence="2" id="KW-0874">Quinone</keyword>
<feature type="transmembrane region" description="Helical" evidence="2">
    <location>
        <begin position="56"/>
        <end position="78"/>
    </location>
</feature>
<dbReference type="InterPro" id="IPR042106">
    <property type="entry name" value="Nuo/plastoQ_OxRdtase_6_NuoJ"/>
</dbReference>
<feature type="transmembrane region" description="Helical" evidence="2">
    <location>
        <begin position="6"/>
        <end position="24"/>
    </location>
</feature>
<evidence type="ECO:0000256" key="2">
    <source>
        <dbReference type="RuleBase" id="RU004429"/>
    </source>
</evidence>
<reference evidence="4 5" key="1">
    <citation type="submission" date="2021-12" db="EMBL/GenBank/DDBJ databases">
        <title>Siccirubricoccus leaddurans sp. nov., a high concentration Zn2+ tolerance bacterium.</title>
        <authorList>
            <person name="Cao Y."/>
        </authorList>
    </citation>
    <scope>NUCLEOTIDE SEQUENCE [LARGE SCALE GENOMIC DNA]</scope>
    <source>
        <strain evidence="4 5">KC 17139</strain>
    </source>
</reference>
<name>A0ABT1D448_9PROT</name>
<organism evidence="4 5">
    <name type="scientific">Siccirubricoccus soli</name>
    <dbReference type="NCBI Taxonomy" id="2899147"/>
    <lineage>
        <taxon>Bacteria</taxon>
        <taxon>Pseudomonadati</taxon>
        <taxon>Pseudomonadota</taxon>
        <taxon>Alphaproteobacteria</taxon>
        <taxon>Acetobacterales</taxon>
        <taxon>Roseomonadaceae</taxon>
        <taxon>Siccirubricoccus</taxon>
    </lineage>
</organism>
<evidence type="ECO:0000313" key="5">
    <source>
        <dbReference type="Proteomes" id="UP001523392"/>
    </source>
</evidence>
<dbReference type="EC" id="7.1.1.-" evidence="2"/>
<keyword evidence="2" id="KW-0520">NAD</keyword>
<keyword evidence="5" id="KW-1185">Reference proteome</keyword>
<comment type="caution">
    <text evidence="4">The sequence shown here is derived from an EMBL/GenBank/DDBJ whole genome shotgun (WGS) entry which is preliminary data.</text>
</comment>
<comment type="similarity">
    <text evidence="1 2">Belongs to the complex I subunit 6 family.</text>
</comment>
<dbReference type="PANTHER" id="PTHR33269">
    <property type="entry name" value="NADH-UBIQUINONE OXIDOREDUCTASE CHAIN 6"/>
    <property type="match status" value="1"/>
</dbReference>
<feature type="transmembrane region" description="Helical" evidence="2">
    <location>
        <begin position="90"/>
        <end position="115"/>
    </location>
</feature>
<keyword evidence="2" id="KW-0812">Transmembrane</keyword>
<dbReference type="PANTHER" id="PTHR33269:SF17">
    <property type="entry name" value="NADH-UBIQUINONE OXIDOREDUCTASE CHAIN 6"/>
    <property type="match status" value="1"/>
</dbReference>
<comment type="function">
    <text evidence="2">NDH-1 shuttles electrons from NADH, via FMN and iron-sulfur (Fe-S) centers, to quinones in the respiratory chain. Couples the redox reaction to proton translocation (for every two electrons transferred, four hydrogen ions are translocated across the cytoplasmic membrane), and thus conserves the redox energy in a proton gradient.</text>
</comment>
<accession>A0ABT1D448</accession>
<dbReference type="GO" id="GO:0016491">
    <property type="term" value="F:oxidoreductase activity"/>
    <property type="evidence" value="ECO:0007669"/>
    <property type="project" value="UniProtKB-KW"/>
</dbReference>
<keyword evidence="2" id="KW-1133">Transmembrane helix</keyword>
<evidence type="ECO:0000313" key="4">
    <source>
        <dbReference type="EMBL" id="MCO6416703.1"/>
    </source>
</evidence>
<keyword evidence="2" id="KW-1003">Cell membrane</keyword>
<dbReference type="Proteomes" id="UP001523392">
    <property type="component" value="Unassembled WGS sequence"/>
</dbReference>
<evidence type="ECO:0000256" key="1">
    <source>
        <dbReference type="ARBA" id="ARBA00005698"/>
    </source>
</evidence>
<comment type="catalytic activity">
    <reaction evidence="2">
        <text>a quinone + NADH + 5 H(+)(in) = a quinol + NAD(+) + 4 H(+)(out)</text>
        <dbReference type="Rhea" id="RHEA:57888"/>
        <dbReference type="ChEBI" id="CHEBI:15378"/>
        <dbReference type="ChEBI" id="CHEBI:24646"/>
        <dbReference type="ChEBI" id="CHEBI:57540"/>
        <dbReference type="ChEBI" id="CHEBI:57945"/>
        <dbReference type="ChEBI" id="CHEBI:132124"/>
    </reaction>
</comment>
<feature type="region of interest" description="Disordered" evidence="3">
    <location>
        <begin position="202"/>
        <end position="228"/>
    </location>
</feature>
<feature type="transmembrane region" description="Helical" evidence="2">
    <location>
        <begin position="31"/>
        <end position="50"/>
    </location>
</feature>
<protein>
    <recommendedName>
        <fullName evidence="2">NADH-quinone oxidoreductase subunit J</fullName>
        <ecNumber evidence="2">7.1.1.-</ecNumber>
    </recommendedName>
</protein>
<comment type="subcellular location">
    <subcellularLocation>
        <location evidence="2">Cell membrane</location>
        <topology evidence="2">Multi-pass membrane protein</topology>
    </subcellularLocation>
</comment>
<dbReference type="Gene3D" id="1.20.120.1200">
    <property type="entry name" value="NADH-ubiquinone/plastoquinone oxidoreductase chain 6, subunit NuoJ"/>
    <property type="match status" value="1"/>
</dbReference>
<evidence type="ECO:0000256" key="3">
    <source>
        <dbReference type="SAM" id="MobiDB-lite"/>
    </source>
</evidence>
<feature type="compositionally biased region" description="Basic and acidic residues" evidence="3">
    <location>
        <begin position="207"/>
        <end position="228"/>
    </location>
</feature>
<gene>
    <name evidence="4" type="ORF">JYK14_11095</name>
</gene>